<reference evidence="11" key="1">
    <citation type="submission" date="2025-08" db="UniProtKB">
        <authorList>
            <consortium name="Ensembl"/>
        </authorList>
    </citation>
    <scope>IDENTIFICATION</scope>
</reference>
<dbReference type="GO" id="GO:0045087">
    <property type="term" value="P:innate immune response"/>
    <property type="evidence" value="ECO:0007669"/>
    <property type="project" value="UniProtKB-KW"/>
</dbReference>
<keyword evidence="12" id="KW-1185">Reference proteome</keyword>
<dbReference type="Pfam" id="PF17776">
    <property type="entry name" value="NLRC4_HD2"/>
    <property type="match status" value="1"/>
</dbReference>
<dbReference type="InterPro" id="IPR050637">
    <property type="entry name" value="NLRP_innate_immun_reg"/>
</dbReference>
<dbReference type="Pfam" id="PF14484">
    <property type="entry name" value="FISNA"/>
    <property type="match status" value="1"/>
</dbReference>
<dbReference type="SUPFAM" id="SSF52047">
    <property type="entry name" value="RNI-like"/>
    <property type="match status" value="1"/>
</dbReference>
<dbReference type="SUPFAM" id="SSF52540">
    <property type="entry name" value="P-loop containing nucleoside triphosphate hydrolases"/>
    <property type="match status" value="1"/>
</dbReference>
<evidence type="ECO:0000256" key="7">
    <source>
        <dbReference type="ARBA" id="ARBA00022843"/>
    </source>
</evidence>
<dbReference type="InterPro" id="IPR027417">
    <property type="entry name" value="P-loop_NTPase"/>
</dbReference>
<feature type="domain" description="NACHT" evidence="10">
    <location>
        <begin position="180"/>
        <end position="385"/>
    </location>
</feature>
<dbReference type="Ensembl" id="ENSTMTT00000019967.1">
    <property type="protein sequence ID" value="ENSTMTP00000019286.1"/>
    <property type="gene ID" value="ENSTMTG00000014121.1"/>
</dbReference>
<evidence type="ECO:0000256" key="2">
    <source>
        <dbReference type="ARBA" id="ARBA00008665"/>
    </source>
</evidence>
<dbReference type="GO" id="GO:0005524">
    <property type="term" value="F:ATP binding"/>
    <property type="evidence" value="ECO:0007669"/>
    <property type="project" value="UniProtKB-KW"/>
</dbReference>
<reference evidence="11" key="2">
    <citation type="submission" date="2025-09" db="UniProtKB">
        <authorList>
            <consortium name="Ensembl"/>
        </authorList>
    </citation>
    <scope>IDENTIFICATION</scope>
</reference>
<evidence type="ECO:0000313" key="12">
    <source>
        <dbReference type="Proteomes" id="UP000472274"/>
    </source>
</evidence>
<name>A0A674JBP6_9SAUR</name>
<evidence type="ECO:0000256" key="1">
    <source>
        <dbReference type="ARBA" id="ARBA00004110"/>
    </source>
</evidence>
<dbReference type="PROSITE" id="PS50837">
    <property type="entry name" value="NACHT"/>
    <property type="match status" value="1"/>
</dbReference>
<evidence type="ECO:0000259" key="10">
    <source>
        <dbReference type="PROSITE" id="PS50837"/>
    </source>
</evidence>
<keyword evidence="5" id="KW-0547">Nucleotide-binding</keyword>
<dbReference type="GO" id="GO:0005829">
    <property type="term" value="C:cytosol"/>
    <property type="evidence" value="ECO:0007669"/>
    <property type="project" value="UniProtKB-SubCell"/>
</dbReference>
<evidence type="ECO:0000256" key="3">
    <source>
        <dbReference type="ARBA" id="ARBA00022490"/>
    </source>
</evidence>
<dbReference type="InterPro" id="IPR032675">
    <property type="entry name" value="LRR_dom_sf"/>
</dbReference>
<sequence length="882" mass="100758">MNGEISRKESGAAEHGAGEEVELLSQAVLTQCSSMILEDTLLGQHLWSLKVLWHFFKPLGPGKMLGYTLVIFFAPKFPLLFQLYLSFSIASCPTLMVKYREHIKNKYSAIKDMNSRLGENVKLNSRYTKLIIVNEHRHKKQRENEIMAWGRKHAEIMTEHASPITIGDLFETDGNGQLPQIVVLQGAAGIGKTLTAKKIMLDWANEELYQSRFDYVFYINCREINFVSEQGSVEDLILKNCPDKNTPTKEILMTPEKLLFIIDGFDELRFSFNQPESNLCSDPCEKQPVEIILSSLFRKKVLHKSYLLITTRPVALENLWQCLECARYAEILGFSEVERKEYFYKFFGNEEKARKSFNFVKEREMLFTMCFIPSVCWIICTVLKQQMEAGEDLAQTSSTITGVYMLYLFSLLKGHISISKQQVHGNLKGLCSLAADGLWRQKILFEEEDIKKHGLDKPDSLFLNENMFQKDIDCECVYSFIHLSFQEFFASLFYVLEKEETVEDPETAIYHVKNLLENYEKSGNYSLIVRFLFGFLNEERMKDMEKKLSCKISPLFKPILLKWVKTNFAKWVIERFFQLEAFHCLFEIQEKKFVRSAMNHFTELKLTYHNFTKMDQIVLSFCIKNCCKLESLCLNKCTFQIEDLNEDSPQCVAGPPWLLPQVGPQSHSETQDLVTTSALYSQACSTSISPCTINHALPAGRRGKLLCAGLKNPNCKLQKLNLWGCDLTDASCEYLATVLRISQSLTQLELRDNDLGDTGVQLLCEGLKHPNSKLQRLSLRVCCLTGACCGDLATVLGTSQSLTELDLGYNKLGDAGIQLLCEGLKQNCKLQRLGLNMLLAESQHQFEEMSFEVEPAGDRDVFLQLQTGHVRVRANVGLIIKY</sequence>
<dbReference type="AlphaFoldDB" id="A0A674JBP6"/>
<dbReference type="InterPro" id="IPR041075">
    <property type="entry name" value="NOD1/2_WH"/>
</dbReference>
<dbReference type="GO" id="GO:0006954">
    <property type="term" value="P:inflammatory response"/>
    <property type="evidence" value="ECO:0007669"/>
    <property type="project" value="UniProtKB-KW"/>
</dbReference>
<evidence type="ECO:0000256" key="4">
    <source>
        <dbReference type="ARBA" id="ARBA00022737"/>
    </source>
</evidence>
<keyword evidence="6" id="KW-0067">ATP-binding</keyword>
<dbReference type="PANTHER" id="PTHR45690:SF19">
    <property type="entry name" value="NACHT, LRR AND PYD DOMAINS-CONTAINING PROTEIN 3"/>
    <property type="match status" value="1"/>
</dbReference>
<comment type="similarity">
    <text evidence="2">Belongs to the NLRP family.</text>
</comment>
<dbReference type="PANTHER" id="PTHR45690">
    <property type="entry name" value="NACHT, LRR AND PYD DOMAINS-CONTAINING PROTEIN 12"/>
    <property type="match status" value="1"/>
</dbReference>
<evidence type="ECO:0000256" key="6">
    <source>
        <dbReference type="ARBA" id="ARBA00022840"/>
    </source>
</evidence>
<dbReference type="GeneTree" id="ENSGT00940000159520"/>
<dbReference type="Pfam" id="PF13516">
    <property type="entry name" value="LRR_6"/>
    <property type="match status" value="3"/>
</dbReference>
<dbReference type="Pfam" id="PF17779">
    <property type="entry name" value="WHD_NOD2"/>
    <property type="match status" value="1"/>
</dbReference>
<keyword evidence="9" id="KW-1271">Inflammasome</keyword>
<keyword evidence="3" id="KW-0963">Cytoplasm</keyword>
<dbReference type="SMART" id="SM00368">
    <property type="entry name" value="LRR_RI"/>
    <property type="match status" value="4"/>
</dbReference>
<organism evidence="11 12">
    <name type="scientific">Terrapene triunguis</name>
    <name type="common">Three-toed box turtle</name>
    <dbReference type="NCBI Taxonomy" id="2587831"/>
    <lineage>
        <taxon>Eukaryota</taxon>
        <taxon>Metazoa</taxon>
        <taxon>Chordata</taxon>
        <taxon>Craniata</taxon>
        <taxon>Vertebrata</taxon>
        <taxon>Euteleostomi</taxon>
        <taxon>Archelosauria</taxon>
        <taxon>Testudinata</taxon>
        <taxon>Testudines</taxon>
        <taxon>Cryptodira</taxon>
        <taxon>Durocryptodira</taxon>
        <taxon>Testudinoidea</taxon>
        <taxon>Emydidae</taxon>
        <taxon>Terrapene</taxon>
    </lineage>
</organism>
<dbReference type="Pfam" id="PF05729">
    <property type="entry name" value="NACHT"/>
    <property type="match status" value="1"/>
</dbReference>
<evidence type="ECO:0000256" key="5">
    <source>
        <dbReference type="ARBA" id="ARBA00022741"/>
    </source>
</evidence>
<dbReference type="InterPro" id="IPR041267">
    <property type="entry name" value="NLRP_HD2"/>
</dbReference>
<proteinExistence type="inferred from homology"/>
<dbReference type="InterPro" id="IPR029495">
    <property type="entry name" value="NACHT-assoc"/>
</dbReference>
<comment type="subcellular location">
    <subcellularLocation>
        <location evidence="1">Inflammasome</location>
    </subcellularLocation>
</comment>
<dbReference type="InterPro" id="IPR007111">
    <property type="entry name" value="NACHT_NTPase"/>
</dbReference>
<dbReference type="Gene3D" id="3.80.10.10">
    <property type="entry name" value="Ribonuclease Inhibitor"/>
    <property type="match status" value="1"/>
</dbReference>
<dbReference type="InterPro" id="IPR001611">
    <property type="entry name" value="Leu-rich_rpt"/>
</dbReference>
<keyword evidence="7" id="KW-0832">Ubl conjugation</keyword>
<protein>
    <recommendedName>
        <fullName evidence="10">NACHT domain-containing protein</fullName>
    </recommendedName>
</protein>
<dbReference type="Gene3D" id="3.40.50.300">
    <property type="entry name" value="P-loop containing nucleotide triphosphate hydrolases"/>
    <property type="match status" value="1"/>
</dbReference>
<dbReference type="Proteomes" id="UP000472274">
    <property type="component" value="Unplaced"/>
</dbReference>
<evidence type="ECO:0000256" key="9">
    <source>
        <dbReference type="ARBA" id="ARBA00023233"/>
    </source>
</evidence>
<keyword evidence="4" id="KW-0677">Repeat</keyword>
<accession>A0A674JBP6</accession>
<dbReference type="SMART" id="SM01288">
    <property type="entry name" value="FISNA"/>
    <property type="match status" value="1"/>
</dbReference>
<evidence type="ECO:0000256" key="8">
    <source>
        <dbReference type="ARBA" id="ARBA00023198"/>
    </source>
</evidence>
<keyword evidence="8" id="KW-0395">Inflammatory response</keyword>
<evidence type="ECO:0000313" key="11">
    <source>
        <dbReference type="Ensembl" id="ENSTMTP00000019286.1"/>
    </source>
</evidence>